<dbReference type="GO" id="GO:0003677">
    <property type="term" value="F:DNA binding"/>
    <property type="evidence" value="ECO:0007669"/>
    <property type="project" value="UniProtKB-UniRule"/>
</dbReference>
<dbReference type="EMBL" id="JADNYJ010000041">
    <property type="protein sequence ID" value="KAF8901512.1"/>
    <property type="molecule type" value="Genomic_DNA"/>
</dbReference>
<dbReference type="Gene3D" id="1.10.30.10">
    <property type="entry name" value="High mobility group box domain"/>
    <property type="match status" value="1"/>
</dbReference>
<feature type="DNA-binding region" description="HMG box" evidence="1">
    <location>
        <begin position="11"/>
        <end position="77"/>
    </location>
</feature>
<dbReference type="GO" id="GO:0005634">
    <property type="term" value="C:nucleus"/>
    <property type="evidence" value="ECO:0007669"/>
    <property type="project" value="UniProtKB-UniRule"/>
</dbReference>
<dbReference type="Proteomes" id="UP000724874">
    <property type="component" value="Unassembled WGS sequence"/>
</dbReference>
<keyword evidence="1" id="KW-0539">Nucleus</keyword>
<name>A0A9P5NLQ7_GYMJU</name>
<feature type="compositionally biased region" description="Basic residues" evidence="2">
    <location>
        <begin position="80"/>
        <end position="90"/>
    </location>
</feature>
<reference evidence="4" key="1">
    <citation type="submission" date="2020-11" db="EMBL/GenBank/DDBJ databases">
        <authorList>
            <consortium name="DOE Joint Genome Institute"/>
            <person name="Ahrendt S."/>
            <person name="Riley R."/>
            <person name="Andreopoulos W."/>
            <person name="LaButti K."/>
            <person name="Pangilinan J."/>
            <person name="Ruiz-duenas F.J."/>
            <person name="Barrasa J.M."/>
            <person name="Sanchez-Garcia M."/>
            <person name="Camarero S."/>
            <person name="Miyauchi S."/>
            <person name="Serrano A."/>
            <person name="Linde D."/>
            <person name="Babiker R."/>
            <person name="Drula E."/>
            <person name="Ayuso-Fernandez I."/>
            <person name="Pacheco R."/>
            <person name="Padilla G."/>
            <person name="Ferreira P."/>
            <person name="Barriuso J."/>
            <person name="Kellner H."/>
            <person name="Castanera R."/>
            <person name="Alfaro M."/>
            <person name="Ramirez L."/>
            <person name="Pisabarro A.G."/>
            <person name="Kuo A."/>
            <person name="Tritt A."/>
            <person name="Lipzen A."/>
            <person name="He G."/>
            <person name="Yan M."/>
            <person name="Ng V."/>
            <person name="Cullen D."/>
            <person name="Martin F."/>
            <person name="Rosso M.-N."/>
            <person name="Henrissat B."/>
            <person name="Hibbett D."/>
            <person name="Martinez A.T."/>
            <person name="Grigoriev I.V."/>
        </authorList>
    </citation>
    <scope>NUCLEOTIDE SEQUENCE</scope>
    <source>
        <strain evidence="4">AH 44721</strain>
    </source>
</reference>
<feature type="domain" description="HMG box" evidence="3">
    <location>
        <begin position="11"/>
        <end position="77"/>
    </location>
</feature>
<protein>
    <recommendedName>
        <fullName evidence="3">HMG box domain-containing protein</fullName>
    </recommendedName>
</protein>
<evidence type="ECO:0000313" key="4">
    <source>
        <dbReference type="EMBL" id="KAF8901512.1"/>
    </source>
</evidence>
<dbReference type="InterPro" id="IPR009071">
    <property type="entry name" value="HMG_box_dom"/>
</dbReference>
<evidence type="ECO:0000256" key="1">
    <source>
        <dbReference type="PROSITE-ProRule" id="PRU00267"/>
    </source>
</evidence>
<proteinExistence type="predicted"/>
<accession>A0A9P5NLQ7</accession>
<dbReference type="InterPro" id="IPR036910">
    <property type="entry name" value="HMG_box_dom_sf"/>
</dbReference>
<evidence type="ECO:0000313" key="5">
    <source>
        <dbReference type="Proteomes" id="UP000724874"/>
    </source>
</evidence>
<sequence>MPSSTSERVEPPRPPNKYILFRKWFLKTVDENQQKLVSKLAAKKWHSVGNDSELHQYFEKLAAELKSIHSEIFRDYKYKPKKKGKKKRTSRAKETSSATLSVQAEKAVSKNEGHTVAGPSKGMNGVTESRAAPYSLAQRPQRPPRPHVSPPPIPGPSSMFATPPADVAFQVEPTFRPQQAHNINNGIVLHDAYNHILVPPNSNFIPEYDWTPYSQLEHQHQVNPQVTSLGHYAPRDGSFTSQEATTVNNVVGGNFYRGYESSGLALMPENPSQGGGPNSFIYTPPVPQTVEPQQWNGSFGSDYLQDFETNFNFQNPGYLTYNANEGTSLW</sequence>
<dbReference type="SUPFAM" id="SSF47095">
    <property type="entry name" value="HMG-box"/>
    <property type="match status" value="1"/>
</dbReference>
<keyword evidence="1" id="KW-0238">DNA-binding</keyword>
<feature type="region of interest" description="Disordered" evidence="2">
    <location>
        <begin position="80"/>
        <end position="127"/>
    </location>
</feature>
<gene>
    <name evidence="4" type="ORF">CPB84DRAFT_961178</name>
</gene>
<evidence type="ECO:0000256" key="2">
    <source>
        <dbReference type="SAM" id="MobiDB-lite"/>
    </source>
</evidence>
<dbReference type="SMART" id="SM00398">
    <property type="entry name" value="HMG"/>
    <property type="match status" value="1"/>
</dbReference>
<feature type="region of interest" description="Disordered" evidence="2">
    <location>
        <begin position="135"/>
        <end position="154"/>
    </location>
</feature>
<dbReference type="PROSITE" id="PS50118">
    <property type="entry name" value="HMG_BOX_2"/>
    <property type="match status" value="1"/>
</dbReference>
<keyword evidence="5" id="KW-1185">Reference proteome</keyword>
<comment type="caution">
    <text evidence="4">The sequence shown here is derived from an EMBL/GenBank/DDBJ whole genome shotgun (WGS) entry which is preliminary data.</text>
</comment>
<dbReference type="AlphaFoldDB" id="A0A9P5NLQ7"/>
<organism evidence="4 5">
    <name type="scientific">Gymnopilus junonius</name>
    <name type="common">Spectacular rustgill mushroom</name>
    <name type="synonym">Gymnopilus spectabilis subsp. junonius</name>
    <dbReference type="NCBI Taxonomy" id="109634"/>
    <lineage>
        <taxon>Eukaryota</taxon>
        <taxon>Fungi</taxon>
        <taxon>Dikarya</taxon>
        <taxon>Basidiomycota</taxon>
        <taxon>Agaricomycotina</taxon>
        <taxon>Agaricomycetes</taxon>
        <taxon>Agaricomycetidae</taxon>
        <taxon>Agaricales</taxon>
        <taxon>Agaricineae</taxon>
        <taxon>Hymenogastraceae</taxon>
        <taxon>Gymnopilus</taxon>
    </lineage>
</organism>
<evidence type="ECO:0000259" key="3">
    <source>
        <dbReference type="PROSITE" id="PS50118"/>
    </source>
</evidence>
<feature type="compositionally biased region" description="Pro residues" evidence="2">
    <location>
        <begin position="141"/>
        <end position="154"/>
    </location>
</feature>